<gene>
    <name evidence="1" type="ORF">PMEA_00017244</name>
</gene>
<dbReference type="Proteomes" id="UP001159428">
    <property type="component" value="Unassembled WGS sequence"/>
</dbReference>
<dbReference type="EMBL" id="CALNXJ010000003">
    <property type="protein sequence ID" value="CAH3035369.1"/>
    <property type="molecule type" value="Genomic_DNA"/>
</dbReference>
<keyword evidence="2" id="KW-1185">Reference proteome</keyword>
<comment type="caution">
    <text evidence="1">The sequence shown here is derived from an EMBL/GenBank/DDBJ whole genome shotgun (WGS) entry which is preliminary data.</text>
</comment>
<sequence>MNLSSRDTISFVQIGKQLKVVEFFIEFKQFRCAPILLSCFYRPPDFTVSFFDSLANIVNSIAAENKEVHIVVDCNVDLIKKSTSESK</sequence>
<evidence type="ECO:0000313" key="2">
    <source>
        <dbReference type="Proteomes" id="UP001159428"/>
    </source>
</evidence>
<accession>A0AAU9VSU7</accession>
<dbReference type="AlphaFoldDB" id="A0AAU9VSU7"/>
<proteinExistence type="predicted"/>
<reference evidence="1 2" key="1">
    <citation type="submission" date="2022-05" db="EMBL/GenBank/DDBJ databases">
        <authorList>
            <consortium name="Genoscope - CEA"/>
            <person name="William W."/>
        </authorList>
    </citation>
    <scope>NUCLEOTIDE SEQUENCE [LARGE SCALE GENOMIC DNA]</scope>
</reference>
<protein>
    <submittedName>
        <fullName evidence="1">Uncharacterized protein</fullName>
    </submittedName>
</protein>
<evidence type="ECO:0000313" key="1">
    <source>
        <dbReference type="EMBL" id="CAH3035369.1"/>
    </source>
</evidence>
<name>A0AAU9VSU7_9CNID</name>
<organism evidence="1 2">
    <name type="scientific">Pocillopora meandrina</name>
    <dbReference type="NCBI Taxonomy" id="46732"/>
    <lineage>
        <taxon>Eukaryota</taxon>
        <taxon>Metazoa</taxon>
        <taxon>Cnidaria</taxon>
        <taxon>Anthozoa</taxon>
        <taxon>Hexacorallia</taxon>
        <taxon>Scleractinia</taxon>
        <taxon>Astrocoeniina</taxon>
        <taxon>Pocilloporidae</taxon>
        <taxon>Pocillopora</taxon>
    </lineage>
</organism>